<proteinExistence type="predicted"/>
<evidence type="ECO:0000313" key="2">
    <source>
        <dbReference type="EMBL" id="VAW08911.1"/>
    </source>
</evidence>
<dbReference type="Pfam" id="PF12705">
    <property type="entry name" value="PDDEXK_1"/>
    <property type="match status" value="1"/>
</dbReference>
<dbReference type="AlphaFoldDB" id="A0A3B0SRC3"/>
<evidence type="ECO:0000259" key="1">
    <source>
        <dbReference type="Pfam" id="PF12705"/>
    </source>
</evidence>
<dbReference type="EMBL" id="UOEI01000651">
    <property type="protein sequence ID" value="VAW08911.1"/>
    <property type="molecule type" value="Genomic_DNA"/>
</dbReference>
<feature type="domain" description="PD-(D/E)XK endonuclease-like" evidence="1">
    <location>
        <begin position="234"/>
        <end position="479"/>
    </location>
</feature>
<organism evidence="2">
    <name type="scientific">hydrothermal vent metagenome</name>
    <dbReference type="NCBI Taxonomy" id="652676"/>
    <lineage>
        <taxon>unclassified sequences</taxon>
        <taxon>metagenomes</taxon>
        <taxon>ecological metagenomes</taxon>
    </lineage>
</organism>
<accession>A0A3B0SRC3</accession>
<protein>
    <recommendedName>
        <fullName evidence="1">PD-(D/E)XK endonuclease-like domain-containing protein</fullName>
    </recommendedName>
</protein>
<reference evidence="2" key="1">
    <citation type="submission" date="2018-06" db="EMBL/GenBank/DDBJ databases">
        <authorList>
            <person name="Zhirakovskaya E."/>
        </authorList>
    </citation>
    <scope>NUCLEOTIDE SEQUENCE</scope>
</reference>
<name>A0A3B0SRC3_9ZZZZ</name>
<sequence>MYHSEPPLRLKAGDLEAIEECPASAGPGSKLPRAALDRWLAVRYALEEALSNGGDVDAAVGSNAGWLDPVQRELVTGLVASGVILLGTSDAEVLFDPDDNVVVVDHPELNVELASYLQIDVTDPHDPGKLERFKIKTGKQGTSDAEAAILLSGSDTGVGFADLMLRDGTIEPIELTDAEREKELERLHDLAGRERNLKDRRPGWQCYRCDRVARCGQYPAPDGYKVGTRQRTIRVSKSDVVRLDACHRRIAWKVLHVIPSDAGDEVGPAAAVGLLFHEAIANILVAEDREAAFAAELDRVSRDDRDVLETLFERHKQIEADHVPVQYKLTEYPVGATFILPGLDADRDGNVSDGAAVAVTAIARTDAVGRELDDTPAVIEHRTGKTSDRIDERETALYAVSVARLLGAEAVAVHQHSLGGDGDPECIRILYDEDALTEAEQLLASVLEPIATWHPLDATDPAYTVGEWCTGCPYQERCERFRS</sequence>
<dbReference type="InterPro" id="IPR038726">
    <property type="entry name" value="PDDEXK_AddAB-type"/>
</dbReference>
<gene>
    <name evidence="2" type="ORF">MNBD_ACTINO01-75</name>
</gene>